<dbReference type="CDD" id="cd14702">
    <property type="entry name" value="bZIP_plant_GBF1"/>
    <property type="match status" value="1"/>
</dbReference>
<evidence type="ECO:0000256" key="6">
    <source>
        <dbReference type="ARBA" id="ARBA00023242"/>
    </source>
</evidence>
<name>A0A6P5MZ17_ARADU</name>
<evidence type="ECO:0000256" key="7">
    <source>
        <dbReference type="SAM" id="Coils"/>
    </source>
</evidence>
<dbReference type="SMART" id="SM00338">
    <property type="entry name" value="BRLZ"/>
    <property type="match status" value="1"/>
</dbReference>
<gene>
    <name evidence="10" type="primary">LOC107471848</name>
</gene>
<reference evidence="9" key="1">
    <citation type="journal article" date="2016" name="Nat. Genet.">
        <title>The genome sequences of Arachis duranensis and Arachis ipaensis, the diploid ancestors of cultivated peanut.</title>
        <authorList>
            <person name="Bertioli D.J."/>
            <person name="Cannon S.B."/>
            <person name="Froenicke L."/>
            <person name="Huang G."/>
            <person name="Farmer A.D."/>
            <person name="Cannon E.K."/>
            <person name="Liu X."/>
            <person name="Gao D."/>
            <person name="Clevenger J."/>
            <person name="Dash S."/>
            <person name="Ren L."/>
            <person name="Moretzsohn M.C."/>
            <person name="Shirasawa K."/>
            <person name="Huang W."/>
            <person name="Vidigal B."/>
            <person name="Abernathy B."/>
            <person name="Chu Y."/>
            <person name="Niederhuth C.E."/>
            <person name="Umale P."/>
            <person name="Araujo A.C."/>
            <person name="Kozik A."/>
            <person name="Kim K.D."/>
            <person name="Burow M.D."/>
            <person name="Varshney R.K."/>
            <person name="Wang X."/>
            <person name="Zhang X."/>
            <person name="Barkley N."/>
            <person name="Guimaraes P.M."/>
            <person name="Isobe S."/>
            <person name="Guo B."/>
            <person name="Liao B."/>
            <person name="Stalker H.T."/>
            <person name="Schmitz R.J."/>
            <person name="Scheffler B.E."/>
            <person name="Leal-Bertioli S.C."/>
            <person name="Xun X."/>
            <person name="Jackson S.A."/>
            <person name="Michelmore R."/>
            <person name="Ozias-Akins P."/>
        </authorList>
    </citation>
    <scope>NUCLEOTIDE SEQUENCE [LARGE SCALE GENOMIC DNA]</scope>
    <source>
        <strain evidence="9">cv. V14167</strain>
    </source>
</reference>
<dbReference type="GeneID" id="107471848"/>
<dbReference type="InterPro" id="IPR045314">
    <property type="entry name" value="bZIP_plant_GBF1"/>
</dbReference>
<reference evidence="10" key="2">
    <citation type="submission" date="2025-08" db="UniProtKB">
        <authorList>
            <consortium name="RefSeq"/>
        </authorList>
    </citation>
    <scope>IDENTIFICATION</scope>
    <source>
        <tissue evidence="10">Whole plant</tissue>
    </source>
</reference>
<feature type="compositionally biased region" description="Basic and acidic residues" evidence="8">
    <location>
        <begin position="168"/>
        <end position="181"/>
    </location>
</feature>
<keyword evidence="9" id="KW-1185">Reference proteome</keyword>
<evidence type="ECO:0000256" key="1">
    <source>
        <dbReference type="ARBA" id="ARBA00004123"/>
    </source>
</evidence>
<evidence type="ECO:0000256" key="4">
    <source>
        <dbReference type="ARBA" id="ARBA00023125"/>
    </source>
</evidence>
<dbReference type="PANTHER" id="PTHR45967:SF38">
    <property type="entry name" value="G-BOX-BINDING FACTOR 2"/>
    <property type="match status" value="1"/>
</dbReference>
<dbReference type="Gene3D" id="1.20.5.170">
    <property type="match status" value="1"/>
</dbReference>
<keyword evidence="4" id="KW-0238">DNA-binding</keyword>
<evidence type="ECO:0000256" key="3">
    <source>
        <dbReference type="ARBA" id="ARBA00023015"/>
    </source>
</evidence>
<keyword evidence="7" id="KW-0175">Coiled coil</keyword>
<keyword evidence="6" id="KW-0539">Nucleus</keyword>
<protein>
    <submittedName>
        <fullName evidence="10">G-box-binding factor 1-like isoform X1</fullName>
    </submittedName>
</protein>
<dbReference type="Pfam" id="PF00170">
    <property type="entry name" value="bZIP_1"/>
    <property type="match status" value="1"/>
</dbReference>
<keyword evidence="3" id="KW-0805">Transcription regulation</keyword>
<dbReference type="PROSITE" id="PS50217">
    <property type="entry name" value="BZIP"/>
    <property type="match status" value="1"/>
</dbReference>
<comment type="similarity">
    <text evidence="2">Belongs to the bZIP family.</text>
</comment>
<evidence type="ECO:0000256" key="5">
    <source>
        <dbReference type="ARBA" id="ARBA00023163"/>
    </source>
</evidence>
<evidence type="ECO:0000313" key="9">
    <source>
        <dbReference type="Proteomes" id="UP000515211"/>
    </source>
</evidence>
<dbReference type="GO" id="GO:0043565">
    <property type="term" value="F:sequence-specific DNA binding"/>
    <property type="evidence" value="ECO:0007669"/>
    <property type="project" value="InterPro"/>
</dbReference>
<dbReference type="AlphaFoldDB" id="A0A6P5MZ17"/>
<proteinExistence type="inferred from homology"/>
<dbReference type="Proteomes" id="UP000515211">
    <property type="component" value="Chromosome 10"/>
</dbReference>
<evidence type="ECO:0000313" key="10">
    <source>
        <dbReference type="RefSeq" id="XP_020989826.1"/>
    </source>
</evidence>
<sequence>MGTEESDKLGASFKFMEPKDETVNRSLQPHWTSSMQAYHNAGSTPIPFLNPHYGPYFGQFIWPKQSTITQYNFLHESMRISNNSAIAGVIPNQQQQPSAVPVVGPAGDAASVFSEKIQRMFGANNEDSIKKCNGSLQSKSSITKEAKEIKIICSTPNHDMSGASGGKEPSDEGHDSKHDFPSPKQKCNVVSENVNSRKQHKDTMAGLNASASVAKLAKLENDEIRKERKRLSNRESAKRSRLRKQKECEELRGNMDNLKDENSSLTHMLIRLSEECMDLSNENDSIQAKSFLYRGNNTNRKCVIWLRNRLNWLRCMEQNQ</sequence>
<dbReference type="InterPro" id="IPR046347">
    <property type="entry name" value="bZIP_sf"/>
</dbReference>
<keyword evidence="5" id="KW-0804">Transcription</keyword>
<evidence type="ECO:0000256" key="2">
    <source>
        <dbReference type="ARBA" id="ARBA00007163"/>
    </source>
</evidence>
<feature type="coiled-coil region" evidence="7">
    <location>
        <begin position="214"/>
        <end position="289"/>
    </location>
</feature>
<dbReference type="RefSeq" id="XP_020989826.1">
    <property type="nucleotide sequence ID" value="XM_021134167.2"/>
</dbReference>
<dbReference type="InterPro" id="IPR004827">
    <property type="entry name" value="bZIP"/>
</dbReference>
<dbReference type="GO" id="GO:0005634">
    <property type="term" value="C:nucleus"/>
    <property type="evidence" value="ECO:0007669"/>
    <property type="project" value="UniProtKB-SubCell"/>
</dbReference>
<dbReference type="KEGG" id="adu:107471848"/>
<dbReference type="SUPFAM" id="SSF57959">
    <property type="entry name" value="Leucine zipper domain"/>
    <property type="match status" value="1"/>
</dbReference>
<feature type="region of interest" description="Disordered" evidence="8">
    <location>
        <begin position="154"/>
        <end position="187"/>
    </location>
</feature>
<dbReference type="GO" id="GO:0003700">
    <property type="term" value="F:DNA-binding transcription factor activity"/>
    <property type="evidence" value="ECO:0007669"/>
    <property type="project" value="InterPro"/>
</dbReference>
<dbReference type="PANTHER" id="PTHR45967">
    <property type="entry name" value="G-BOX-BINDING FACTOR 3-RELATED"/>
    <property type="match status" value="1"/>
</dbReference>
<organism evidence="9 10">
    <name type="scientific">Arachis duranensis</name>
    <name type="common">Wild peanut</name>
    <dbReference type="NCBI Taxonomy" id="130453"/>
    <lineage>
        <taxon>Eukaryota</taxon>
        <taxon>Viridiplantae</taxon>
        <taxon>Streptophyta</taxon>
        <taxon>Embryophyta</taxon>
        <taxon>Tracheophyta</taxon>
        <taxon>Spermatophyta</taxon>
        <taxon>Magnoliopsida</taxon>
        <taxon>eudicotyledons</taxon>
        <taxon>Gunneridae</taxon>
        <taxon>Pentapetalae</taxon>
        <taxon>rosids</taxon>
        <taxon>fabids</taxon>
        <taxon>Fabales</taxon>
        <taxon>Fabaceae</taxon>
        <taxon>Papilionoideae</taxon>
        <taxon>50 kb inversion clade</taxon>
        <taxon>dalbergioids sensu lato</taxon>
        <taxon>Dalbergieae</taxon>
        <taxon>Pterocarpus clade</taxon>
        <taxon>Arachis</taxon>
    </lineage>
</organism>
<dbReference type="PROSITE" id="PS00036">
    <property type="entry name" value="BZIP_BASIC"/>
    <property type="match status" value="1"/>
</dbReference>
<dbReference type="InterPro" id="IPR044827">
    <property type="entry name" value="GBF-like"/>
</dbReference>
<evidence type="ECO:0000256" key="8">
    <source>
        <dbReference type="SAM" id="MobiDB-lite"/>
    </source>
</evidence>
<accession>A0A6P5MZ17</accession>
<comment type="subcellular location">
    <subcellularLocation>
        <location evidence="1">Nucleus</location>
    </subcellularLocation>
</comment>